<dbReference type="GO" id="GO:0052621">
    <property type="term" value="F:diguanylate cyclase activity"/>
    <property type="evidence" value="ECO:0007669"/>
    <property type="project" value="TreeGrafter"/>
</dbReference>
<sequence length="225" mass="25395">MKHQLFQNAKYVLGIGGLFVGLIMYGISLAIELEAVDITMSTMWLFFTVILASLGLLIGRIISILHHWAYRDFLTDTWNRKYFSTRIKAELKGKEKNGNDLCLALIDMDDFKKINDCYGHDFGDKAIRKVADVLKANIRATDSIVRIGGDEFVIIFPYTDLACAKLIAERIRKTVAEECEYVTVSVGVIEVGEAARTTALIQEMDHMLYHAKKMKNSVTTMVMEA</sequence>
<dbReference type="SUPFAM" id="SSF55073">
    <property type="entry name" value="Nucleotide cyclase"/>
    <property type="match status" value="1"/>
</dbReference>
<feature type="domain" description="GGDEF" evidence="2">
    <location>
        <begin position="99"/>
        <end position="223"/>
    </location>
</feature>
<keyword evidence="1" id="KW-0472">Membrane</keyword>
<organism evidence="3 4">
    <name type="scientific">Selenobaculum gibii</name>
    <dbReference type="NCBI Taxonomy" id="3054208"/>
    <lineage>
        <taxon>Bacteria</taxon>
        <taxon>Bacillati</taxon>
        <taxon>Bacillota</taxon>
        <taxon>Negativicutes</taxon>
        <taxon>Selenomonadales</taxon>
        <taxon>Selenomonadaceae</taxon>
        <taxon>Selenobaculum</taxon>
    </lineage>
</organism>
<dbReference type="SMART" id="SM00267">
    <property type="entry name" value="GGDEF"/>
    <property type="match status" value="1"/>
</dbReference>
<keyword evidence="1" id="KW-1133">Transmembrane helix</keyword>
<dbReference type="Pfam" id="PF00990">
    <property type="entry name" value="GGDEF"/>
    <property type="match status" value="1"/>
</dbReference>
<dbReference type="Gene3D" id="3.30.70.270">
    <property type="match status" value="1"/>
</dbReference>
<evidence type="ECO:0000259" key="2">
    <source>
        <dbReference type="PROSITE" id="PS50887"/>
    </source>
</evidence>
<name>A0A9Y2EQX2_9FIRM</name>
<dbReference type="AlphaFoldDB" id="A0A9Y2EQX2"/>
<dbReference type="PANTHER" id="PTHR45138:SF9">
    <property type="entry name" value="DIGUANYLATE CYCLASE DGCM-RELATED"/>
    <property type="match status" value="1"/>
</dbReference>
<dbReference type="GO" id="GO:1902201">
    <property type="term" value="P:negative regulation of bacterial-type flagellum-dependent cell motility"/>
    <property type="evidence" value="ECO:0007669"/>
    <property type="project" value="TreeGrafter"/>
</dbReference>
<dbReference type="InterPro" id="IPR050469">
    <property type="entry name" value="Diguanylate_Cyclase"/>
</dbReference>
<dbReference type="InterPro" id="IPR043128">
    <property type="entry name" value="Rev_trsase/Diguanyl_cyclase"/>
</dbReference>
<accession>A0A9Y2EQX2</accession>
<protein>
    <submittedName>
        <fullName evidence="3">GGDEF domain-containing protein</fullName>
    </submittedName>
</protein>
<dbReference type="Proteomes" id="UP001243623">
    <property type="component" value="Chromosome"/>
</dbReference>
<dbReference type="FunFam" id="3.30.70.270:FF:000001">
    <property type="entry name" value="Diguanylate cyclase domain protein"/>
    <property type="match status" value="1"/>
</dbReference>
<dbReference type="KEGG" id="sgbi:P3F81_11545"/>
<feature type="transmembrane region" description="Helical" evidence="1">
    <location>
        <begin position="12"/>
        <end position="31"/>
    </location>
</feature>
<feature type="transmembrane region" description="Helical" evidence="1">
    <location>
        <begin position="43"/>
        <end position="62"/>
    </location>
</feature>
<proteinExistence type="predicted"/>
<evidence type="ECO:0000313" key="4">
    <source>
        <dbReference type="Proteomes" id="UP001243623"/>
    </source>
</evidence>
<dbReference type="CDD" id="cd01949">
    <property type="entry name" value="GGDEF"/>
    <property type="match status" value="1"/>
</dbReference>
<dbReference type="RefSeq" id="WP_147669632.1">
    <property type="nucleotide sequence ID" value="NZ_CP120678.1"/>
</dbReference>
<keyword evidence="1" id="KW-0812">Transmembrane</keyword>
<dbReference type="GO" id="GO:0005886">
    <property type="term" value="C:plasma membrane"/>
    <property type="evidence" value="ECO:0007669"/>
    <property type="project" value="TreeGrafter"/>
</dbReference>
<reference evidence="3" key="1">
    <citation type="submission" date="2023-03" db="EMBL/GenBank/DDBJ databases">
        <title>Selenobaculum gbiensis gen. nov. sp. nov., a new bacterium isolated from the gut microbiota of IBD patient.</title>
        <authorList>
            <person name="Yeo S."/>
            <person name="Park H."/>
            <person name="Huh C.S."/>
        </authorList>
    </citation>
    <scope>NUCLEOTIDE SEQUENCE</scope>
    <source>
        <strain evidence="3">ICN-92133</strain>
    </source>
</reference>
<dbReference type="PROSITE" id="PS50887">
    <property type="entry name" value="GGDEF"/>
    <property type="match status" value="1"/>
</dbReference>
<dbReference type="PANTHER" id="PTHR45138">
    <property type="entry name" value="REGULATORY COMPONENTS OF SENSORY TRANSDUCTION SYSTEM"/>
    <property type="match status" value="1"/>
</dbReference>
<evidence type="ECO:0000313" key="3">
    <source>
        <dbReference type="EMBL" id="WIW70502.1"/>
    </source>
</evidence>
<dbReference type="GO" id="GO:0043709">
    <property type="term" value="P:cell adhesion involved in single-species biofilm formation"/>
    <property type="evidence" value="ECO:0007669"/>
    <property type="project" value="TreeGrafter"/>
</dbReference>
<evidence type="ECO:0000256" key="1">
    <source>
        <dbReference type="SAM" id="Phobius"/>
    </source>
</evidence>
<dbReference type="InterPro" id="IPR029787">
    <property type="entry name" value="Nucleotide_cyclase"/>
</dbReference>
<dbReference type="InterPro" id="IPR000160">
    <property type="entry name" value="GGDEF_dom"/>
</dbReference>
<gene>
    <name evidence="3" type="ORF">P3F81_11545</name>
</gene>
<dbReference type="EMBL" id="CP120678">
    <property type="protein sequence ID" value="WIW70502.1"/>
    <property type="molecule type" value="Genomic_DNA"/>
</dbReference>
<keyword evidence="4" id="KW-1185">Reference proteome</keyword>
<dbReference type="NCBIfam" id="TIGR00254">
    <property type="entry name" value="GGDEF"/>
    <property type="match status" value="1"/>
</dbReference>